<evidence type="ECO:0000256" key="3">
    <source>
        <dbReference type="ARBA" id="ARBA00013368"/>
    </source>
</evidence>
<dbReference type="InterPro" id="IPR027417">
    <property type="entry name" value="P-loop_NTPase"/>
</dbReference>
<dbReference type="PANTHER" id="PTHR32114">
    <property type="entry name" value="ABC TRANSPORTER ABCH.3"/>
    <property type="match status" value="1"/>
</dbReference>
<comment type="similarity">
    <text evidence="1">Belongs to the SMC family. SbcC subfamily.</text>
</comment>
<dbReference type="PANTHER" id="PTHR32114:SF2">
    <property type="entry name" value="ABC TRANSPORTER ABCH.3"/>
    <property type="match status" value="1"/>
</dbReference>
<evidence type="ECO:0000256" key="1">
    <source>
        <dbReference type="ARBA" id="ARBA00006930"/>
    </source>
</evidence>
<evidence type="ECO:0000313" key="6">
    <source>
        <dbReference type="Proteomes" id="UP000094892"/>
    </source>
</evidence>
<evidence type="ECO:0000259" key="4">
    <source>
        <dbReference type="Pfam" id="PF13476"/>
    </source>
</evidence>
<dbReference type="AlphaFoldDB" id="A0A165NFS3"/>
<dbReference type="Pfam" id="PF13558">
    <property type="entry name" value="SbcC_Walker_B"/>
    <property type="match status" value="1"/>
</dbReference>
<gene>
    <name evidence="5" type="ORF">LPJSA22_01478</name>
</gene>
<comment type="subunit">
    <text evidence="2">Heterodimer of SbcC and SbcD.</text>
</comment>
<dbReference type="GO" id="GO:0016887">
    <property type="term" value="F:ATP hydrolysis activity"/>
    <property type="evidence" value="ECO:0007669"/>
    <property type="project" value="InterPro"/>
</dbReference>
<evidence type="ECO:0000256" key="2">
    <source>
        <dbReference type="ARBA" id="ARBA00011322"/>
    </source>
</evidence>
<dbReference type="Pfam" id="PF13476">
    <property type="entry name" value="AAA_23"/>
    <property type="match status" value="1"/>
</dbReference>
<comment type="caution">
    <text evidence="5">The sequence shown here is derived from an EMBL/GenBank/DDBJ whole genome shotgun (WGS) entry which is preliminary data.</text>
</comment>
<name>A0A165NFS3_LACPN</name>
<proteinExistence type="inferred from homology"/>
<dbReference type="GO" id="GO:0006302">
    <property type="term" value="P:double-strand break repair"/>
    <property type="evidence" value="ECO:0007669"/>
    <property type="project" value="InterPro"/>
</dbReference>
<dbReference type="PATRIC" id="fig|1590.185.peg.1198"/>
<dbReference type="SUPFAM" id="SSF52540">
    <property type="entry name" value="P-loop containing nucleoside triphosphate hydrolases"/>
    <property type="match status" value="1"/>
</dbReference>
<dbReference type="Proteomes" id="UP000094892">
    <property type="component" value="Unassembled WGS sequence"/>
</dbReference>
<organism evidence="5 6">
    <name type="scientific">Lactiplantibacillus plantarum</name>
    <name type="common">Lactobacillus plantarum</name>
    <dbReference type="NCBI Taxonomy" id="1590"/>
    <lineage>
        <taxon>Bacteria</taxon>
        <taxon>Bacillati</taxon>
        <taxon>Bacillota</taxon>
        <taxon>Bacilli</taxon>
        <taxon>Lactobacillales</taxon>
        <taxon>Lactobacillaceae</taxon>
        <taxon>Lactiplantibacillus</taxon>
    </lineage>
</organism>
<reference evidence="5 6" key="1">
    <citation type="submission" date="2016-08" db="EMBL/GenBank/DDBJ databases">
        <title>Genome sequencing of Lactobacillus plantarum JSA22, isolated from fermented soybean paste.</title>
        <authorList>
            <person name="Choi H.S."/>
        </authorList>
    </citation>
    <scope>NUCLEOTIDE SEQUENCE [LARGE SCALE GENOMIC DNA]</scope>
    <source>
        <strain evidence="5 6">JSA22</strain>
    </source>
</reference>
<accession>A0A165NFS3</accession>
<evidence type="ECO:0000313" key="5">
    <source>
        <dbReference type="EMBL" id="ODO61500.1"/>
    </source>
</evidence>
<feature type="domain" description="Rad50/SbcC-type AAA" evidence="4">
    <location>
        <begin position="6"/>
        <end position="298"/>
    </location>
</feature>
<dbReference type="EMBL" id="MCOL01000001">
    <property type="protein sequence ID" value="ODO61500.1"/>
    <property type="molecule type" value="Genomic_DNA"/>
</dbReference>
<sequence length="1061" mass="118066">MKPVYLAMNYFGPHEHSIIDFSKLESTPIFLISGDTGAGKSTIFDAMTFALFGSTTNDGTDGRAAKEMRSQFAPADQPTSVTFYFEQGNQLYKIARSPEQYLAKKKGSGLTKKNSTAKLAVVDHVGGVEIESIATKPADVGPEITTILNLTADQFKKIILLPQNDFSEFLKSKTTDKEKILKKIFGTQLYSDFTAELKAEYQTASKTGDQFVADLRVALASATWNDEEQAQLQAVPDNQKIPLLRAFVTTRQSAFDQAQQTTSKINRSVKAAETTYQQARDRQQQFDRLTQAQADYQTKVEEQTPAITIAKQQLHALTWAQPLQATMQALTQQTRDQKQLTLDQQAAMDNVQQAQDDYRQAQAAVQQLHDQSEANHQHQQRLEQLATLIPQAQRVESLIAQLAKLKPSVADLKATFEQHQTVIKTLTAKITTQQANLPSIDDLHATKDLLIKQREQFVDTLTPLDSQWRGAQQEQQRVTKQLTDLRAQLARDEQNQHNAQVQFEQQRGQRQSLMIAQLQQELVDGQPCVVCGSTDHSQMPVTTIVANEADLRQSMQAVDDAQNALAAANKQVEATQQRVEQAEKEVDQATQQVTTAQTQLTSTYQQLIETNGLALKSPYDLTAVRAFFAEQLATITKKLEAAQRVVQAIEKYTAELEAQQKQAQQTELQLGEQRALLRNKTADLTVAQAAIGTDLQVTSADLLAEKAHLNQIVATYQQRLEAAQATVQTSQLTLSKHQTKLDDLNDRLKTTQATRTQLEQTIAQALAAPEAPTHDQTVLENWLEELANGRLTALQVQIATYRQDKERLTTEIKQLQTALTNVERPNITGIQAQLADLQAHKDRALQSQTVAEQALTDAQSCLEKVQQIMHQQGTFAKRFAEITSLYNIMTGKDGNDHKLKLETYVVQNYLQRVLNYANDHFINLLSNNRYTFELAAEASDNRSDHGLDINVYDNETGNSRSSNTLSGGETFIAALSIALSLSEVVQSSANGVQIDALFVDEGFGSLDDETLEKAMQALETIGENRMVGVISHIESMKRTIGQQVLIKKMGDGRSTVRLISK</sequence>
<protein>
    <recommendedName>
        <fullName evidence="3">Nuclease SbcCD subunit C</fullName>
    </recommendedName>
</protein>
<dbReference type="RefSeq" id="WP_045352735.1">
    <property type="nucleotide sequence ID" value="NZ_AP028145.1"/>
</dbReference>
<dbReference type="InterPro" id="IPR038729">
    <property type="entry name" value="Rad50/SbcC_AAA"/>
</dbReference>
<dbReference type="Gene3D" id="3.40.50.300">
    <property type="entry name" value="P-loop containing nucleotide triphosphate hydrolases"/>
    <property type="match status" value="2"/>
</dbReference>